<dbReference type="Proteomes" id="UP000198771">
    <property type="component" value="Unassembled WGS sequence"/>
</dbReference>
<organism evidence="1 2">
    <name type="scientific">Desulfonatronum thiosulfatophilum</name>
    <dbReference type="NCBI Taxonomy" id="617002"/>
    <lineage>
        <taxon>Bacteria</taxon>
        <taxon>Pseudomonadati</taxon>
        <taxon>Thermodesulfobacteriota</taxon>
        <taxon>Desulfovibrionia</taxon>
        <taxon>Desulfovibrionales</taxon>
        <taxon>Desulfonatronaceae</taxon>
        <taxon>Desulfonatronum</taxon>
    </lineage>
</organism>
<keyword evidence="1" id="KW-0489">Methyltransferase</keyword>
<proteinExistence type="predicted"/>
<reference evidence="1 2" key="1">
    <citation type="submission" date="2016-10" db="EMBL/GenBank/DDBJ databases">
        <authorList>
            <person name="de Groot N.N."/>
        </authorList>
    </citation>
    <scope>NUCLEOTIDE SEQUENCE [LARGE SCALE GENOMIC DNA]</scope>
    <source>
        <strain evidence="1 2">ASO4-2</strain>
    </source>
</reference>
<dbReference type="Gene3D" id="3.40.50.150">
    <property type="entry name" value="Vaccinia Virus protein VP39"/>
    <property type="match status" value="1"/>
</dbReference>
<name>A0A1G6E8M1_9BACT</name>
<dbReference type="OrthoDB" id="2469560at2"/>
<keyword evidence="1" id="KW-0808">Transferase</keyword>
<evidence type="ECO:0000313" key="1">
    <source>
        <dbReference type="EMBL" id="SDB53712.1"/>
    </source>
</evidence>
<sequence>MGFDFGPYQFVMEPDEKIHWNMDFPHIQILYGLAMMPGLLNVVEIGSFRGASTAAFIQSQKDGAGFHLHVVEIKPRWQLIAILNEMPKTRWSLYTEPIQHLDLPTPDLILIDGDHGAPALIDALAALCLGSGIIVMHDSQTHVTITNKNHWGAHQAAKLLKMHKDREWWEDCRQRPGMLTERGLFVSWPKSMPGVRECLERKKPVDVQLLS</sequence>
<keyword evidence="2" id="KW-1185">Reference proteome</keyword>
<gene>
    <name evidence="1" type="ORF">SAMN05660653_02669</name>
</gene>
<evidence type="ECO:0000313" key="2">
    <source>
        <dbReference type="Proteomes" id="UP000198771"/>
    </source>
</evidence>
<dbReference type="Pfam" id="PF13578">
    <property type="entry name" value="Methyltransf_24"/>
    <property type="match status" value="1"/>
</dbReference>
<dbReference type="GO" id="GO:0032259">
    <property type="term" value="P:methylation"/>
    <property type="evidence" value="ECO:0007669"/>
    <property type="project" value="UniProtKB-KW"/>
</dbReference>
<protein>
    <submittedName>
        <fullName evidence="1">Methyltransferase domain-containing protein</fullName>
    </submittedName>
</protein>
<dbReference type="AlphaFoldDB" id="A0A1G6E8M1"/>
<dbReference type="GO" id="GO:0008168">
    <property type="term" value="F:methyltransferase activity"/>
    <property type="evidence" value="ECO:0007669"/>
    <property type="project" value="UniProtKB-KW"/>
</dbReference>
<dbReference type="EMBL" id="FMXO01000016">
    <property type="protein sequence ID" value="SDB53712.1"/>
    <property type="molecule type" value="Genomic_DNA"/>
</dbReference>
<dbReference type="RefSeq" id="WP_092122771.1">
    <property type="nucleotide sequence ID" value="NZ_FMXO01000016.1"/>
</dbReference>
<dbReference type="SUPFAM" id="SSF53335">
    <property type="entry name" value="S-adenosyl-L-methionine-dependent methyltransferases"/>
    <property type="match status" value="1"/>
</dbReference>
<accession>A0A1G6E8M1</accession>
<dbReference type="InterPro" id="IPR029063">
    <property type="entry name" value="SAM-dependent_MTases_sf"/>
</dbReference>